<comment type="catalytic activity">
    <reaction evidence="14 15 17">
        <text>guanosine(37) in tRNA + S-adenosyl-L-methionine = N(1)-methylguanosine(37) in tRNA + S-adenosyl-L-homocysteine + H(+)</text>
        <dbReference type="Rhea" id="RHEA:36899"/>
        <dbReference type="Rhea" id="RHEA-COMP:10145"/>
        <dbReference type="Rhea" id="RHEA-COMP:10147"/>
        <dbReference type="ChEBI" id="CHEBI:15378"/>
        <dbReference type="ChEBI" id="CHEBI:57856"/>
        <dbReference type="ChEBI" id="CHEBI:59789"/>
        <dbReference type="ChEBI" id="CHEBI:73542"/>
        <dbReference type="ChEBI" id="CHEBI:74269"/>
        <dbReference type="EC" id="2.1.1.228"/>
    </reaction>
</comment>
<feature type="binding site" evidence="15 16">
    <location>
        <position position="112"/>
    </location>
    <ligand>
        <name>S-adenosyl-L-methionine</name>
        <dbReference type="ChEBI" id="CHEBI:59789"/>
    </ligand>
</feature>
<dbReference type="HAMAP" id="MF_00605">
    <property type="entry name" value="TrmD"/>
    <property type="match status" value="1"/>
</dbReference>
<name>A0A1F5YT25_9BACT</name>
<comment type="subcellular location">
    <subcellularLocation>
        <location evidence="2 15 17">Cytoplasm</location>
    </subcellularLocation>
</comment>
<comment type="similarity">
    <text evidence="3 15 17">Belongs to the RNA methyltransferase TrmD family.</text>
</comment>
<keyword evidence="10 15" id="KW-0949">S-adenosyl-L-methionine</keyword>
<protein>
    <recommendedName>
        <fullName evidence="6 15">tRNA (guanine-N(1)-)-methyltransferase</fullName>
        <ecNumber evidence="5 15">2.1.1.228</ecNumber>
    </recommendedName>
    <alternativeName>
        <fullName evidence="12 15">M1G-methyltransferase</fullName>
    </alternativeName>
    <alternativeName>
        <fullName evidence="13 15">tRNA [GM37] methyltransferase</fullName>
    </alternativeName>
</protein>
<dbReference type="PANTHER" id="PTHR46417">
    <property type="entry name" value="TRNA (GUANINE-N(1)-)-METHYLTRANSFERASE"/>
    <property type="match status" value="1"/>
</dbReference>
<dbReference type="STRING" id="1798371.A2W14_01785"/>
<evidence type="ECO:0000313" key="20">
    <source>
        <dbReference type="Proteomes" id="UP000176665"/>
    </source>
</evidence>
<accession>A0A1F5YT25</accession>
<evidence type="ECO:0000256" key="15">
    <source>
        <dbReference type="HAMAP-Rule" id="MF_00605"/>
    </source>
</evidence>
<evidence type="ECO:0000256" key="3">
    <source>
        <dbReference type="ARBA" id="ARBA00007630"/>
    </source>
</evidence>
<dbReference type="InterPro" id="IPR023148">
    <property type="entry name" value="tRNA_m1G_MeTrfase_C_sf"/>
</dbReference>
<evidence type="ECO:0000313" key="19">
    <source>
        <dbReference type="EMBL" id="OGG03350.1"/>
    </source>
</evidence>
<evidence type="ECO:0000256" key="9">
    <source>
        <dbReference type="ARBA" id="ARBA00022679"/>
    </source>
</evidence>
<dbReference type="Pfam" id="PF01746">
    <property type="entry name" value="tRNA_m1G_MT"/>
    <property type="match status" value="1"/>
</dbReference>
<keyword evidence="8 15" id="KW-0489">Methyltransferase</keyword>
<dbReference type="CDD" id="cd18080">
    <property type="entry name" value="TrmD-like"/>
    <property type="match status" value="1"/>
</dbReference>
<dbReference type="GO" id="GO:0052906">
    <property type="term" value="F:tRNA (guanine(37)-N1)-methyltransferase activity"/>
    <property type="evidence" value="ECO:0007669"/>
    <property type="project" value="UniProtKB-UniRule"/>
</dbReference>
<dbReference type="PANTHER" id="PTHR46417:SF1">
    <property type="entry name" value="TRNA (GUANINE-N(1)-)-METHYLTRANSFERASE"/>
    <property type="match status" value="1"/>
</dbReference>
<evidence type="ECO:0000256" key="10">
    <source>
        <dbReference type="ARBA" id="ARBA00022691"/>
    </source>
</evidence>
<comment type="subunit">
    <text evidence="4 15 17">Homodimer.</text>
</comment>
<evidence type="ECO:0000256" key="11">
    <source>
        <dbReference type="ARBA" id="ARBA00022694"/>
    </source>
</evidence>
<dbReference type="GO" id="GO:0005829">
    <property type="term" value="C:cytosol"/>
    <property type="evidence" value="ECO:0007669"/>
    <property type="project" value="TreeGrafter"/>
</dbReference>
<dbReference type="InterPro" id="IPR002649">
    <property type="entry name" value="tRNA_m1G_MeTrfase_TrmD"/>
</dbReference>
<dbReference type="AlphaFoldDB" id="A0A1F5YT25"/>
<evidence type="ECO:0000256" key="1">
    <source>
        <dbReference type="ARBA" id="ARBA00002634"/>
    </source>
</evidence>
<keyword evidence="7 15" id="KW-0963">Cytoplasm</keyword>
<evidence type="ECO:0000256" key="17">
    <source>
        <dbReference type="RuleBase" id="RU003464"/>
    </source>
</evidence>
<dbReference type="GO" id="GO:0002939">
    <property type="term" value="P:tRNA N1-guanine methylation"/>
    <property type="evidence" value="ECO:0007669"/>
    <property type="project" value="TreeGrafter"/>
</dbReference>
<dbReference type="Proteomes" id="UP000176665">
    <property type="component" value="Unassembled WGS sequence"/>
</dbReference>
<dbReference type="InterPro" id="IPR029026">
    <property type="entry name" value="tRNA_m1G_MTases_N"/>
</dbReference>
<evidence type="ECO:0000259" key="18">
    <source>
        <dbReference type="Pfam" id="PF01746"/>
    </source>
</evidence>
<evidence type="ECO:0000256" key="4">
    <source>
        <dbReference type="ARBA" id="ARBA00011738"/>
    </source>
</evidence>
<comment type="caution">
    <text evidence="15">Lacks conserved residue(s) required for the propagation of feature annotation.</text>
</comment>
<organism evidence="19 20">
    <name type="scientific">Candidatus Gottesmanbacteria bacterium RBG_16_37_8</name>
    <dbReference type="NCBI Taxonomy" id="1798371"/>
    <lineage>
        <taxon>Bacteria</taxon>
        <taxon>Candidatus Gottesmaniibacteriota</taxon>
    </lineage>
</organism>
<evidence type="ECO:0000256" key="14">
    <source>
        <dbReference type="ARBA" id="ARBA00047783"/>
    </source>
</evidence>
<feature type="domain" description="tRNA methyltransferase TRMD/TRM10-type" evidence="18">
    <location>
        <begin position="1"/>
        <end position="218"/>
    </location>
</feature>
<evidence type="ECO:0000256" key="12">
    <source>
        <dbReference type="ARBA" id="ARBA00029736"/>
    </source>
</evidence>
<dbReference type="SUPFAM" id="SSF75217">
    <property type="entry name" value="alpha/beta knot"/>
    <property type="match status" value="1"/>
</dbReference>
<comment type="function">
    <text evidence="1 15 17">Specifically methylates guanosine-37 in various tRNAs.</text>
</comment>
<evidence type="ECO:0000256" key="2">
    <source>
        <dbReference type="ARBA" id="ARBA00004496"/>
    </source>
</evidence>
<dbReference type="InterPro" id="IPR016009">
    <property type="entry name" value="tRNA_MeTrfase_TRMD/TRM10"/>
</dbReference>
<dbReference type="Gene3D" id="3.40.1280.10">
    <property type="match status" value="1"/>
</dbReference>
<reference evidence="19 20" key="1">
    <citation type="journal article" date="2016" name="Nat. Commun.">
        <title>Thousands of microbial genomes shed light on interconnected biogeochemical processes in an aquifer system.</title>
        <authorList>
            <person name="Anantharaman K."/>
            <person name="Brown C.T."/>
            <person name="Hug L.A."/>
            <person name="Sharon I."/>
            <person name="Castelle C.J."/>
            <person name="Probst A.J."/>
            <person name="Thomas B.C."/>
            <person name="Singh A."/>
            <person name="Wilkins M.J."/>
            <person name="Karaoz U."/>
            <person name="Brodie E.L."/>
            <person name="Williams K.H."/>
            <person name="Hubbard S.S."/>
            <person name="Banfield J.F."/>
        </authorList>
    </citation>
    <scope>NUCLEOTIDE SEQUENCE [LARGE SCALE GENOMIC DNA]</scope>
</reference>
<evidence type="ECO:0000256" key="7">
    <source>
        <dbReference type="ARBA" id="ARBA00022490"/>
    </source>
</evidence>
<dbReference type="PIRSF" id="PIRSF000386">
    <property type="entry name" value="tRNA_mtase"/>
    <property type="match status" value="1"/>
</dbReference>
<evidence type="ECO:0000256" key="8">
    <source>
        <dbReference type="ARBA" id="ARBA00022603"/>
    </source>
</evidence>
<sequence>MVITILTLFPEFFHSVFNSSIIGRAQGKKKILIRLVNFREFTSDRHKTVDDKPYGGGAGMLLKIDILHRALESSKIKKAKERIILLDPTGKIFNQSLARNLISYDHLILICGHYEGIDFRINNFIDEKVSIGRFILTGGEIPAMAITDSVTRLIPGVLKKEEAILNESFSNGQYFEAPQYTRPVNYRGYKVPAVLLSGNHQKISGWRKKGANKRISVRKK</sequence>
<evidence type="ECO:0000256" key="6">
    <source>
        <dbReference type="ARBA" id="ARBA00014679"/>
    </source>
</evidence>
<dbReference type="EC" id="2.1.1.228" evidence="5 15"/>
<dbReference type="EMBL" id="MFJA01000028">
    <property type="protein sequence ID" value="OGG03350.1"/>
    <property type="molecule type" value="Genomic_DNA"/>
</dbReference>
<gene>
    <name evidence="15" type="primary">trmD</name>
    <name evidence="19" type="ORF">A2W14_01785</name>
</gene>
<comment type="caution">
    <text evidence="19">The sequence shown here is derived from an EMBL/GenBank/DDBJ whole genome shotgun (WGS) entry which is preliminary data.</text>
</comment>
<dbReference type="InterPro" id="IPR029028">
    <property type="entry name" value="Alpha/beta_knot_MTases"/>
</dbReference>
<keyword evidence="9 15" id="KW-0808">Transferase</keyword>
<proteinExistence type="inferred from homology"/>
<dbReference type="FunFam" id="3.40.1280.10:FF:000001">
    <property type="entry name" value="tRNA (guanine-N(1)-)-methyltransferase"/>
    <property type="match status" value="1"/>
</dbReference>
<dbReference type="NCBIfam" id="TIGR00088">
    <property type="entry name" value="trmD"/>
    <property type="match status" value="1"/>
</dbReference>
<keyword evidence="11 15" id="KW-0819">tRNA processing</keyword>
<evidence type="ECO:0000256" key="16">
    <source>
        <dbReference type="PIRSR" id="PIRSR000386-1"/>
    </source>
</evidence>
<dbReference type="NCBIfam" id="NF000648">
    <property type="entry name" value="PRK00026.1"/>
    <property type="match status" value="1"/>
</dbReference>
<dbReference type="Gene3D" id="1.10.1270.20">
    <property type="entry name" value="tRNA(m1g37)methyltransferase, domain 2"/>
    <property type="match status" value="1"/>
</dbReference>
<evidence type="ECO:0000256" key="13">
    <source>
        <dbReference type="ARBA" id="ARBA00033392"/>
    </source>
</evidence>
<evidence type="ECO:0000256" key="5">
    <source>
        <dbReference type="ARBA" id="ARBA00012807"/>
    </source>
</evidence>